<dbReference type="GO" id="GO:0004553">
    <property type="term" value="F:hydrolase activity, hydrolyzing O-glycosyl compounds"/>
    <property type="evidence" value="ECO:0007669"/>
    <property type="project" value="InterPro"/>
</dbReference>
<dbReference type="GO" id="GO:0045493">
    <property type="term" value="P:xylan catabolic process"/>
    <property type="evidence" value="ECO:0007669"/>
    <property type="project" value="UniProtKB-KW"/>
</dbReference>
<dbReference type="Gene3D" id="2.60.120.200">
    <property type="match status" value="1"/>
</dbReference>
<evidence type="ECO:0000256" key="3">
    <source>
        <dbReference type="ARBA" id="ARBA00023295"/>
    </source>
</evidence>
<dbReference type="EMBL" id="JAGPNK010000024">
    <property type="protein sequence ID" value="KAH7304259.1"/>
    <property type="molecule type" value="Genomic_DNA"/>
</dbReference>
<dbReference type="AlphaFoldDB" id="A0A8K0SHF0"/>
<dbReference type="Proteomes" id="UP000813444">
    <property type="component" value="Unassembled WGS sequence"/>
</dbReference>
<organism evidence="7 8">
    <name type="scientific">Stachybotrys elegans</name>
    <dbReference type="NCBI Taxonomy" id="80388"/>
    <lineage>
        <taxon>Eukaryota</taxon>
        <taxon>Fungi</taxon>
        <taxon>Dikarya</taxon>
        <taxon>Ascomycota</taxon>
        <taxon>Pezizomycotina</taxon>
        <taxon>Sordariomycetes</taxon>
        <taxon>Hypocreomycetidae</taxon>
        <taxon>Hypocreales</taxon>
        <taxon>Stachybotryaceae</taxon>
        <taxon>Stachybotrys</taxon>
    </lineage>
</organism>
<dbReference type="InterPro" id="IPR041542">
    <property type="entry name" value="GH43_C2"/>
</dbReference>
<dbReference type="CDD" id="cd09001">
    <property type="entry name" value="GH43_FsAxh1-like"/>
    <property type="match status" value="1"/>
</dbReference>
<feature type="chain" id="PRO_5035444090" evidence="5">
    <location>
        <begin position="25"/>
        <end position="530"/>
    </location>
</feature>
<name>A0A8K0SHF0_9HYPO</name>
<feature type="signal peptide" evidence="5">
    <location>
        <begin position="1"/>
        <end position="24"/>
    </location>
</feature>
<dbReference type="InterPro" id="IPR023296">
    <property type="entry name" value="Glyco_hydro_beta-prop_sf"/>
</dbReference>
<keyword evidence="7" id="KW-0119">Carbohydrate metabolism</keyword>
<keyword evidence="8" id="KW-1185">Reference proteome</keyword>
<evidence type="ECO:0000313" key="7">
    <source>
        <dbReference type="EMBL" id="KAH7304259.1"/>
    </source>
</evidence>
<proteinExistence type="inferred from homology"/>
<gene>
    <name evidence="7" type="ORF">B0I35DRAFT_445404</name>
</gene>
<dbReference type="InterPro" id="IPR013320">
    <property type="entry name" value="ConA-like_dom_sf"/>
</dbReference>
<evidence type="ECO:0000256" key="5">
    <source>
        <dbReference type="SAM" id="SignalP"/>
    </source>
</evidence>
<keyword evidence="5" id="KW-0732">Signal</keyword>
<dbReference type="Pfam" id="PF17851">
    <property type="entry name" value="GH43_C2"/>
    <property type="match status" value="1"/>
</dbReference>
<accession>A0A8K0SHF0</accession>
<dbReference type="InterPro" id="IPR006710">
    <property type="entry name" value="Glyco_hydro_43"/>
</dbReference>
<dbReference type="PANTHER" id="PTHR42812:SF15">
    <property type="entry name" value="HYDROLASE, PUTATIVE (AFU_ORTHOLOGUE AFUA_2G00930)-RELATED"/>
    <property type="match status" value="1"/>
</dbReference>
<protein>
    <submittedName>
        <fullName evidence="7">Endo xylanase</fullName>
    </submittedName>
</protein>
<keyword evidence="7" id="KW-0624">Polysaccharide degradation</keyword>
<dbReference type="Pfam" id="PF04616">
    <property type="entry name" value="Glyco_hydro_43"/>
    <property type="match status" value="1"/>
</dbReference>
<keyword evidence="7" id="KW-0858">Xylan degradation</keyword>
<reference evidence="7" key="1">
    <citation type="journal article" date="2021" name="Nat. Commun.">
        <title>Genetic determinants of endophytism in the Arabidopsis root mycobiome.</title>
        <authorList>
            <person name="Mesny F."/>
            <person name="Miyauchi S."/>
            <person name="Thiergart T."/>
            <person name="Pickel B."/>
            <person name="Atanasova L."/>
            <person name="Karlsson M."/>
            <person name="Huettel B."/>
            <person name="Barry K.W."/>
            <person name="Haridas S."/>
            <person name="Chen C."/>
            <person name="Bauer D."/>
            <person name="Andreopoulos W."/>
            <person name="Pangilinan J."/>
            <person name="LaButti K."/>
            <person name="Riley R."/>
            <person name="Lipzen A."/>
            <person name="Clum A."/>
            <person name="Drula E."/>
            <person name="Henrissat B."/>
            <person name="Kohler A."/>
            <person name="Grigoriev I.V."/>
            <person name="Martin F.M."/>
            <person name="Hacquard S."/>
        </authorList>
    </citation>
    <scope>NUCLEOTIDE SEQUENCE</scope>
    <source>
        <strain evidence="7">MPI-CAGE-CH-0235</strain>
    </source>
</reference>
<keyword evidence="2 4" id="KW-0378">Hydrolase</keyword>
<evidence type="ECO:0000259" key="6">
    <source>
        <dbReference type="Pfam" id="PF17851"/>
    </source>
</evidence>
<dbReference type="SUPFAM" id="SSF75005">
    <property type="entry name" value="Arabinanase/levansucrase/invertase"/>
    <property type="match status" value="1"/>
</dbReference>
<evidence type="ECO:0000313" key="8">
    <source>
        <dbReference type="Proteomes" id="UP000813444"/>
    </source>
</evidence>
<feature type="domain" description="Beta-xylosidase C-terminal Concanavalin A-like" evidence="6">
    <location>
        <begin position="331"/>
        <end position="526"/>
    </location>
</feature>
<evidence type="ECO:0000256" key="2">
    <source>
        <dbReference type="ARBA" id="ARBA00022801"/>
    </source>
</evidence>
<dbReference type="SUPFAM" id="SSF49899">
    <property type="entry name" value="Concanavalin A-like lectins/glucanases"/>
    <property type="match status" value="1"/>
</dbReference>
<dbReference type="OrthoDB" id="2139957at2759"/>
<evidence type="ECO:0000256" key="4">
    <source>
        <dbReference type="RuleBase" id="RU361187"/>
    </source>
</evidence>
<evidence type="ECO:0000256" key="1">
    <source>
        <dbReference type="ARBA" id="ARBA00009865"/>
    </source>
</evidence>
<dbReference type="InterPro" id="IPR051795">
    <property type="entry name" value="Glycosyl_Hydrlase_43"/>
</dbReference>
<comment type="caution">
    <text evidence="7">The sequence shown here is derived from an EMBL/GenBank/DDBJ whole genome shotgun (WGS) entry which is preliminary data.</text>
</comment>
<keyword evidence="3 4" id="KW-0326">Glycosidase</keyword>
<dbReference type="Gene3D" id="2.115.10.20">
    <property type="entry name" value="Glycosyl hydrolase domain, family 43"/>
    <property type="match status" value="1"/>
</dbReference>
<dbReference type="PANTHER" id="PTHR42812">
    <property type="entry name" value="BETA-XYLOSIDASE"/>
    <property type="match status" value="1"/>
</dbReference>
<comment type="similarity">
    <text evidence="1 4">Belongs to the glycosyl hydrolase 43 family.</text>
</comment>
<sequence>MGILPAFAAAAAVLQLSVMAETFAQPPVFQDLPDVDLIRVEDTFYYSSSTFHYSPGAPILRSYDLVNWEYLSHSLPTFEFDDPKFNLTEGRAYNDGVYASSLRYHKSQNKFYWVGCMQGHGRTYIYTAPEIDGPWVKASTIIDYCLYDAGLLIDDDNTIYVASGKWTPNGAESQTWIAALNENLQVERQESVFQSNEELGYIEGARFYKINGTYFLWLTNPGVGRGQIMLRSSGDVWGPYDSWHRVLANNGAPIEGSGAPHQGALVDTSDGQYWYMAFVELGTSGRFPVLAPLEWDEDGWPNVVFDENGHWKSSYDYPLPRRDVEPIEGRFEFADSKIPARFEWNHNPDNEKWLTGHDGLMLHTATVTDDFFAARNTLTHRILGPQSNVTIDLDYSSMADGDRAGLATLRYNAGWIGVAKDGNSTTVQMVDHVEMDPSNDFVTVSKGDVIAEEPILGDRIWLRCQISTKSPNLSIFSYSTDGETFIELGQAHETQQGAVWFTGTRHGIFNFATKNHGGYVVVKAFDIHLH</sequence>